<dbReference type="RefSeq" id="WP_036138577.1">
    <property type="nucleotide sequence ID" value="NZ_AVPU01000021.1"/>
</dbReference>
<gene>
    <name evidence="12" type="ORF">N800_03305</name>
</gene>
<dbReference type="PROSITE" id="PS50893">
    <property type="entry name" value="ABC_TRANSPORTER_2"/>
    <property type="match status" value="1"/>
</dbReference>
<dbReference type="eggNOG" id="COG4148">
    <property type="taxonomic scope" value="Bacteria"/>
</dbReference>
<keyword evidence="5" id="KW-0547">Nucleotide-binding</keyword>
<dbReference type="Gene3D" id="3.40.50.300">
    <property type="entry name" value="P-loop containing nucleotide triphosphate hydrolases"/>
    <property type="match status" value="1"/>
</dbReference>
<dbReference type="InterPro" id="IPR003593">
    <property type="entry name" value="AAA+_ATPase"/>
</dbReference>
<dbReference type="OrthoDB" id="9802264at2"/>
<dbReference type="Pfam" id="PF03459">
    <property type="entry name" value="TOBE"/>
    <property type="match status" value="1"/>
</dbReference>
<name>A0A0A0EU81_9GAMM</name>
<keyword evidence="6" id="KW-0067">ATP-binding</keyword>
<evidence type="ECO:0000256" key="2">
    <source>
        <dbReference type="ARBA" id="ARBA00022475"/>
    </source>
</evidence>
<keyword evidence="1" id="KW-0813">Transport</keyword>
<keyword evidence="4" id="KW-0997">Cell inner membrane</keyword>
<dbReference type="AlphaFoldDB" id="A0A0A0EU81"/>
<evidence type="ECO:0000256" key="9">
    <source>
        <dbReference type="PROSITE-ProRule" id="PRU01213"/>
    </source>
</evidence>
<evidence type="ECO:0000256" key="8">
    <source>
        <dbReference type="ARBA" id="ARBA00023136"/>
    </source>
</evidence>
<reference evidence="12 13" key="1">
    <citation type="submission" date="2013-08" db="EMBL/GenBank/DDBJ databases">
        <title>Genome sequencing of Lysobacter.</title>
        <authorList>
            <person name="Zhang S."/>
            <person name="Wang G."/>
        </authorList>
    </citation>
    <scope>NUCLEOTIDE SEQUENCE [LARGE SCALE GENOMIC DNA]</scope>
    <source>
        <strain evidence="12 13">GH1-9</strain>
    </source>
</reference>
<dbReference type="InterPro" id="IPR011868">
    <property type="entry name" value="ModC_ABC_ATP-bd"/>
</dbReference>
<dbReference type="PANTHER" id="PTHR43514">
    <property type="entry name" value="ABC TRANSPORTER I FAMILY MEMBER 10"/>
    <property type="match status" value="1"/>
</dbReference>
<evidence type="ECO:0000256" key="7">
    <source>
        <dbReference type="ARBA" id="ARBA00022967"/>
    </source>
</evidence>
<dbReference type="GO" id="GO:0015098">
    <property type="term" value="F:molybdate ion transmembrane transporter activity"/>
    <property type="evidence" value="ECO:0007669"/>
    <property type="project" value="InterPro"/>
</dbReference>
<dbReference type="EMBL" id="AVPU01000021">
    <property type="protein sequence ID" value="KGM53785.1"/>
    <property type="molecule type" value="Genomic_DNA"/>
</dbReference>
<dbReference type="InterPro" id="IPR003439">
    <property type="entry name" value="ABC_transporter-like_ATP-bd"/>
</dbReference>
<organism evidence="12 13">
    <name type="scientific">Lysobacter daejeonensis GH1-9</name>
    <dbReference type="NCBI Taxonomy" id="1385517"/>
    <lineage>
        <taxon>Bacteria</taxon>
        <taxon>Pseudomonadati</taxon>
        <taxon>Pseudomonadota</taxon>
        <taxon>Gammaproteobacteria</taxon>
        <taxon>Lysobacterales</taxon>
        <taxon>Lysobacteraceae</taxon>
        <taxon>Aerolutibacter</taxon>
    </lineage>
</organism>
<keyword evidence="3 9" id="KW-0500">Molybdenum</keyword>
<dbReference type="GO" id="GO:0016020">
    <property type="term" value="C:membrane"/>
    <property type="evidence" value="ECO:0007669"/>
    <property type="project" value="InterPro"/>
</dbReference>
<dbReference type="InterPro" id="IPR008995">
    <property type="entry name" value="Mo/tungstate-bd_C_term_dom"/>
</dbReference>
<dbReference type="Pfam" id="PF00005">
    <property type="entry name" value="ABC_tran"/>
    <property type="match status" value="1"/>
</dbReference>
<feature type="domain" description="ABC transporter" evidence="10">
    <location>
        <begin position="3"/>
        <end position="235"/>
    </location>
</feature>
<dbReference type="SUPFAM" id="SSF50331">
    <property type="entry name" value="MOP-like"/>
    <property type="match status" value="1"/>
</dbReference>
<dbReference type="InterPro" id="IPR017871">
    <property type="entry name" value="ABC_transporter-like_CS"/>
</dbReference>
<evidence type="ECO:0000313" key="12">
    <source>
        <dbReference type="EMBL" id="KGM53785.1"/>
    </source>
</evidence>
<evidence type="ECO:0000259" key="10">
    <source>
        <dbReference type="PROSITE" id="PS50893"/>
    </source>
</evidence>
<evidence type="ECO:0000259" key="11">
    <source>
        <dbReference type="PROSITE" id="PS51866"/>
    </source>
</evidence>
<proteinExistence type="predicted"/>
<dbReference type="STRING" id="1385517.N800_03305"/>
<evidence type="ECO:0000256" key="3">
    <source>
        <dbReference type="ARBA" id="ARBA00022505"/>
    </source>
</evidence>
<dbReference type="SMART" id="SM00382">
    <property type="entry name" value="AAA"/>
    <property type="match status" value="1"/>
</dbReference>
<keyword evidence="7" id="KW-1278">Translocase</keyword>
<dbReference type="GO" id="GO:0140359">
    <property type="term" value="F:ABC-type transporter activity"/>
    <property type="evidence" value="ECO:0007669"/>
    <property type="project" value="InterPro"/>
</dbReference>
<dbReference type="GO" id="GO:0016887">
    <property type="term" value="F:ATP hydrolysis activity"/>
    <property type="evidence" value="ECO:0007669"/>
    <property type="project" value="InterPro"/>
</dbReference>
<keyword evidence="13" id="KW-1185">Reference proteome</keyword>
<dbReference type="GO" id="GO:0005524">
    <property type="term" value="F:ATP binding"/>
    <property type="evidence" value="ECO:0007669"/>
    <property type="project" value="UniProtKB-KW"/>
</dbReference>
<protein>
    <submittedName>
        <fullName evidence="12">Molybdenum ABC transporter ATPase</fullName>
    </submittedName>
</protein>
<evidence type="ECO:0000313" key="13">
    <source>
        <dbReference type="Proteomes" id="UP000029998"/>
    </source>
</evidence>
<dbReference type="InterPro" id="IPR027417">
    <property type="entry name" value="P-loop_NTPase"/>
</dbReference>
<evidence type="ECO:0000256" key="5">
    <source>
        <dbReference type="ARBA" id="ARBA00022741"/>
    </source>
</evidence>
<dbReference type="SUPFAM" id="SSF52540">
    <property type="entry name" value="P-loop containing nucleoside triphosphate hydrolases"/>
    <property type="match status" value="1"/>
</dbReference>
<evidence type="ECO:0000256" key="1">
    <source>
        <dbReference type="ARBA" id="ARBA00022448"/>
    </source>
</evidence>
<dbReference type="PROSITE" id="PS00211">
    <property type="entry name" value="ABC_TRANSPORTER_1"/>
    <property type="match status" value="1"/>
</dbReference>
<dbReference type="InterPro" id="IPR005116">
    <property type="entry name" value="Transp-assoc_OB_typ1"/>
</dbReference>
<keyword evidence="8" id="KW-0472">Membrane</keyword>
<comment type="caution">
    <text evidence="12">The sequence shown here is derived from an EMBL/GenBank/DDBJ whole genome shotgun (WGS) entry which is preliminary data.</text>
</comment>
<dbReference type="NCBIfam" id="TIGR02142">
    <property type="entry name" value="modC_ABC"/>
    <property type="match status" value="1"/>
</dbReference>
<accession>A0A0A0EU81</accession>
<dbReference type="PANTHER" id="PTHR43514:SF10">
    <property type="entry name" value="MOLYBDENUM IMPORT ATP-BINDING PROTEIN MODC 2"/>
    <property type="match status" value="1"/>
</dbReference>
<dbReference type="InterPro" id="IPR050334">
    <property type="entry name" value="Molybdenum_import_ModC"/>
</dbReference>
<dbReference type="Proteomes" id="UP000029998">
    <property type="component" value="Unassembled WGS sequence"/>
</dbReference>
<sequence>MAEATTDLRVRLRVLRRDFRLEVDLTLPAQGTTAVFGPSGSGKSTLLRAIAGLEPDAVGSIKVQGDVWQDEHASRPAHWRETGVVFQHTALLPHLTVADNLRFGWRRAGSPSTLLDQWIERLALAPLLQRRPESLSGGERQRVALARALVTQPRWLLLDEPLSALDAERRAEILPFIEAVRRDAGIPVLYVTHSVEEVARLADHLVLLEAGAVTAAGPALEILNRADLPLALRDDAGVVLEARVRERDPHGLLTLDTPAGPLHAHGREHVAGARLRVRVQARDISLALQRHDDSSLLNLLPATLVALTELPGGQVQVQLDASGVPLLARVSHRSVERLTLRPGMPVWAQIKAVALLV</sequence>
<feature type="domain" description="Mop" evidence="11">
    <location>
        <begin position="293"/>
        <end position="357"/>
    </location>
</feature>
<dbReference type="Gene3D" id="2.40.50.100">
    <property type="match status" value="1"/>
</dbReference>
<dbReference type="InterPro" id="IPR004606">
    <property type="entry name" value="Mop_domain"/>
</dbReference>
<evidence type="ECO:0000256" key="4">
    <source>
        <dbReference type="ARBA" id="ARBA00022519"/>
    </source>
</evidence>
<keyword evidence="2" id="KW-1003">Cell membrane</keyword>
<dbReference type="PROSITE" id="PS51866">
    <property type="entry name" value="MOP"/>
    <property type="match status" value="1"/>
</dbReference>
<evidence type="ECO:0000256" key="6">
    <source>
        <dbReference type="ARBA" id="ARBA00022840"/>
    </source>
</evidence>